<protein>
    <submittedName>
        <fullName evidence="1">Uncharacterized protein</fullName>
    </submittedName>
</protein>
<comment type="caution">
    <text evidence="1">The sequence shown here is derived from an EMBL/GenBank/DDBJ whole genome shotgun (WGS) entry which is preliminary data.</text>
</comment>
<keyword evidence="2" id="KW-1185">Reference proteome</keyword>
<reference evidence="2" key="1">
    <citation type="journal article" date="2019" name="Int. J. Syst. Evol. Microbiol.">
        <title>The Global Catalogue of Microorganisms (GCM) 10K type strain sequencing project: providing services to taxonomists for standard genome sequencing and annotation.</title>
        <authorList>
            <consortium name="The Broad Institute Genomics Platform"/>
            <consortium name="The Broad Institute Genome Sequencing Center for Infectious Disease"/>
            <person name="Wu L."/>
            <person name="Ma J."/>
        </authorList>
    </citation>
    <scope>NUCLEOTIDE SEQUENCE [LARGE SCALE GENOMIC DNA]</scope>
    <source>
        <strain evidence="2">NBRC 101365</strain>
    </source>
</reference>
<dbReference type="InterPro" id="IPR046562">
    <property type="entry name" value="DUF6717"/>
</dbReference>
<dbReference type="EMBL" id="BSPC01000089">
    <property type="protein sequence ID" value="GLS23908.1"/>
    <property type="molecule type" value="Genomic_DNA"/>
</dbReference>
<organism evidence="1 2">
    <name type="scientific">Labrys miyagiensis</name>
    <dbReference type="NCBI Taxonomy" id="346912"/>
    <lineage>
        <taxon>Bacteria</taxon>
        <taxon>Pseudomonadati</taxon>
        <taxon>Pseudomonadota</taxon>
        <taxon>Alphaproteobacteria</taxon>
        <taxon>Hyphomicrobiales</taxon>
        <taxon>Xanthobacteraceae</taxon>
        <taxon>Labrys</taxon>
    </lineage>
</organism>
<gene>
    <name evidence="1" type="ORF">GCM10007874_69290</name>
</gene>
<proteinExistence type="predicted"/>
<sequence>MNAINVISPYRYLGMWVFDDPKVGLVQEPFVGGADTLTDRATAHIPDAAKGFVMVFSAAPFPGSSFHLQWRRADGSGNVYHSPDFDAEGWLCPALLRYFDHPPADLYVQIKARAPSQSTRCSLRFILFSSRRTSSVRPMVMTR</sequence>
<dbReference type="Proteomes" id="UP001156882">
    <property type="component" value="Unassembled WGS sequence"/>
</dbReference>
<evidence type="ECO:0000313" key="1">
    <source>
        <dbReference type="EMBL" id="GLS23908.1"/>
    </source>
</evidence>
<name>A0ABQ6CUC9_9HYPH</name>
<accession>A0ABQ6CUC9</accession>
<dbReference type="Pfam" id="PF20475">
    <property type="entry name" value="DUF6717"/>
    <property type="match status" value="1"/>
</dbReference>
<evidence type="ECO:0000313" key="2">
    <source>
        <dbReference type="Proteomes" id="UP001156882"/>
    </source>
</evidence>
<dbReference type="RefSeq" id="WP_284316831.1">
    <property type="nucleotide sequence ID" value="NZ_BSPC01000089.1"/>
</dbReference>